<name>A0AAU7ZRD3_9BACT</name>
<dbReference type="Pfam" id="PF13620">
    <property type="entry name" value="CarboxypepD_reg"/>
    <property type="match status" value="1"/>
</dbReference>
<sequence length="416" mass="44235">MASSQSKDSRLNVRQLSTLLVLLLALNLPAIAQTYSGGVRGSITDPGGASVAGASITLTDDSTHQTRNTTSDSAGTYNFSALKPSIYGLQVTVGGFSPAERTHIVLETQDFLTLDISLTLGTANSVVQVSADAPLVDSSTASVSTDLDQRRLEDLPVLGRNPYITAKLSGVFVNTGNPQFIRFADQNGTSTTSVAGGPVAANLYLVDGVPITDTNNRPIVIPTIESIQDVKIQANTYDAQVGRTGGGVFNTLLRSGSNSIHGSVFGETRQSSWLANDFFANREGVPRPDSPYYNWGASLGGPVVIPHVYDGRNKSFFWIGSEGYIQTSPYTESFAVPTALERMGDFSKSHNADGSLNVIYDPTKTFTDSAGTHRTPFAGNKIPVGQLSTVGKKYRLLLSTSPAEYSNGTIQLHRNG</sequence>
<keyword evidence="2" id="KW-0378">Hydrolase</keyword>
<evidence type="ECO:0000259" key="1">
    <source>
        <dbReference type="Pfam" id="PF25183"/>
    </source>
</evidence>
<evidence type="ECO:0000313" key="2">
    <source>
        <dbReference type="EMBL" id="XCB33549.1"/>
    </source>
</evidence>
<dbReference type="SUPFAM" id="SSF49464">
    <property type="entry name" value="Carboxypeptidase regulatory domain-like"/>
    <property type="match status" value="1"/>
</dbReference>
<gene>
    <name evidence="2" type="ORF">RBB77_01310</name>
</gene>
<feature type="domain" description="TonB-dependent transporter Oar-like beta-barrel" evidence="1">
    <location>
        <begin position="253"/>
        <end position="399"/>
    </location>
</feature>
<keyword evidence="2" id="KW-0121">Carboxypeptidase</keyword>
<dbReference type="InterPro" id="IPR008969">
    <property type="entry name" value="CarboxyPept-like_regulatory"/>
</dbReference>
<dbReference type="RefSeq" id="WP_353064385.1">
    <property type="nucleotide sequence ID" value="NZ_CP132942.1"/>
</dbReference>
<reference evidence="2" key="2">
    <citation type="journal article" date="2024" name="Environ. Microbiol.">
        <title>Genome analysis and description of Tunturibacter gen. nov. expands the diversity of Terriglobia in tundra soils.</title>
        <authorList>
            <person name="Messyasz A."/>
            <person name="Mannisto M.K."/>
            <person name="Kerkhof L.J."/>
            <person name="Haggblom M.M."/>
        </authorList>
    </citation>
    <scope>NUCLEOTIDE SEQUENCE</scope>
    <source>
        <strain evidence="2">X5P6</strain>
    </source>
</reference>
<dbReference type="Gene3D" id="2.60.40.1120">
    <property type="entry name" value="Carboxypeptidase-like, regulatory domain"/>
    <property type="match status" value="1"/>
</dbReference>
<organism evidence="2">
    <name type="scientific">Tunturiibacter psychrotolerans</name>
    <dbReference type="NCBI Taxonomy" id="3069686"/>
    <lineage>
        <taxon>Bacteria</taxon>
        <taxon>Pseudomonadati</taxon>
        <taxon>Acidobacteriota</taxon>
        <taxon>Terriglobia</taxon>
        <taxon>Terriglobales</taxon>
        <taxon>Acidobacteriaceae</taxon>
        <taxon>Tunturiibacter</taxon>
    </lineage>
</organism>
<protein>
    <submittedName>
        <fullName evidence="2">Carboxypeptidase-like regulatory domain-containing protein</fullName>
    </submittedName>
</protein>
<dbReference type="Pfam" id="PF25183">
    <property type="entry name" value="OMP_b-brl_4"/>
    <property type="match status" value="1"/>
</dbReference>
<dbReference type="EMBL" id="CP132942">
    <property type="protein sequence ID" value="XCB33549.1"/>
    <property type="molecule type" value="Genomic_DNA"/>
</dbReference>
<dbReference type="AlphaFoldDB" id="A0AAU7ZRD3"/>
<dbReference type="SUPFAM" id="SSF56935">
    <property type="entry name" value="Porins"/>
    <property type="match status" value="1"/>
</dbReference>
<dbReference type="KEGG" id="tpsc:RBB77_01310"/>
<accession>A0AAU7ZRD3</accession>
<reference evidence="2" key="1">
    <citation type="submission" date="2023-08" db="EMBL/GenBank/DDBJ databases">
        <authorList>
            <person name="Messyasz A."/>
            <person name="Mannisto M.K."/>
            <person name="Kerkhof L.J."/>
            <person name="Haggblom M."/>
        </authorList>
    </citation>
    <scope>NUCLEOTIDE SEQUENCE</scope>
    <source>
        <strain evidence="2">X5P6</strain>
    </source>
</reference>
<dbReference type="GO" id="GO:0004180">
    <property type="term" value="F:carboxypeptidase activity"/>
    <property type="evidence" value="ECO:0007669"/>
    <property type="project" value="UniProtKB-KW"/>
</dbReference>
<proteinExistence type="predicted"/>
<keyword evidence="2" id="KW-0645">Protease</keyword>
<dbReference type="InterPro" id="IPR057601">
    <property type="entry name" value="Oar-like_b-barrel"/>
</dbReference>